<feature type="domain" description="MIF4G" evidence="4">
    <location>
        <begin position="1013"/>
        <end position="1202"/>
    </location>
</feature>
<evidence type="ECO:0000313" key="6">
    <source>
        <dbReference type="WBParaSite" id="MBELARI_LOCUS4572"/>
    </source>
</evidence>
<evidence type="ECO:0000313" key="5">
    <source>
        <dbReference type="Proteomes" id="UP000887575"/>
    </source>
</evidence>
<dbReference type="InterPro" id="IPR039762">
    <property type="entry name" value="Nmd2/UPF2"/>
</dbReference>
<evidence type="ECO:0000259" key="4">
    <source>
        <dbReference type="SMART" id="SM00543"/>
    </source>
</evidence>
<feature type="domain" description="MIF4G" evidence="4">
    <location>
        <begin position="1216"/>
        <end position="1456"/>
    </location>
</feature>
<reference evidence="6" key="1">
    <citation type="submission" date="2024-02" db="UniProtKB">
        <authorList>
            <consortium name="WormBaseParasite"/>
        </authorList>
    </citation>
    <scope>IDENTIFICATION</scope>
</reference>
<protein>
    <recommendedName>
        <fullName evidence="4">MIF4G domain-containing protein</fullName>
    </recommendedName>
</protein>
<dbReference type="GO" id="GO:0003723">
    <property type="term" value="F:RNA binding"/>
    <property type="evidence" value="ECO:0007669"/>
    <property type="project" value="InterPro"/>
</dbReference>
<proteinExistence type="inferred from homology"/>
<comment type="subcellular location">
    <subcellularLocation>
        <location evidence="1">Cytoplasm</location>
    </subcellularLocation>
</comment>
<dbReference type="PANTHER" id="PTHR12839:SF7">
    <property type="entry name" value="REGULATOR OF NONSENSE TRANSCRIPTS 2"/>
    <property type="match status" value="1"/>
</dbReference>
<dbReference type="InterPro" id="IPR036397">
    <property type="entry name" value="RNaseH_sf"/>
</dbReference>
<comment type="similarity">
    <text evidence="2">Belongs to the CAF1 family.</text>
</comment>
<keyword evidence="5" id="KW-1185">Reference proteome</keyword>
<keyword evidence="3" id="KW-0963">Cytoplasm</keyword>
<dbReference type="SMART" id="SM00543">
    <property type="entry name" value="MIF4G"/>
    <property type="match status" value="2"/>
</dbReference>
<evidence type="ECO:0000256" key="1">
    <source>
        <dbReference type="ARBA" id="ARBA00004496"/>
    </source>
</evidence>
<name>A0AAF3FEY5_9BILA</name>
<dbReference type="InterPro" id="IPR006941">
    <property type="entry name" value="RNase_CAF1"/>
</dbReference>
<dbReference type="SUPFAM" id="SSF53098">
    <property type="entry name" value="Ribonuclease H-like"/>
    <property type="match status" value="1"/>
</dbReference>
<dbReference type="WBParaSite" id="MBELARI_LOCUS4572">
    <property type="protein sequence ID" value="MBELARI_LOCUS4572"/>
    <property type="gene ID" value="MBELARI_LOCUS4572"/>
</dbReference>
<dbReference type="Proteomes" id="UP000887575">
    <property type="component" value="Unassembled WGS sequence"/>
</dbReference>
<accession>A0AAF3FEY5</accession>
<dbReference type="GO" id="GO:0035145">
    <property type="term" value="C:exon-exon junction complex"/>
    <property type="evidence" value="ECO:0007669"/>
    <property type="project" value="TreeGrafter"/>
</dbReference>
<dbReference type="GO" id="GO:0005737">
    <property type="term" value="C:cytoplasm"/>
    <property type="evidence" value="ECO:0007669"/>
    <property type="project" value="UniProtKB-SubCell"/>
</dbReference>
<sequence>MVDVTNLTLREWIPEIEHAIKKSRFVSIDYEFLGIPSSETFSLFDSLEQRYAKYAEAVRKFPPCQLGIACFSDAEAGTSYQVEVFSFPVFKRMTRKVFSFEIPAMKFLSKHKFDFNKLIADGISYSNKAEILRIQKEIEQEEIDYDIFADGLEHKLNMLKLRVLKESRDYSEQFFDEASQFRRRPTISESFGRPLRLLRPVLIELVANKALSDFSGGDLSHDNQPLWDRELSPVEAAIVVYELTIQHPNCEFLFDQTRTILYCAELPLMCCATKDNGHRVGVLLKNVIFEISGLSQIIQMISERKIQLVTHNSFLDLLYTYHCFENELPNTYAEWKEGIHRMFPSIIDTKVLAGTVQDQLKKHGVTDLSLQTLGNYFDSPSCGEIFPFNIPPITGGPHSQAIFTEGEHYHNAAFDALITGEIFIKLAYLYAYTRSAGQATFSKSWPLGKLVFACRSEIANRIPISMVNSLYSNLTDQDQKEIKPDFLIITPKKKVLDHFQHGLRDGFRRLYSFIIGPTKIKSEEFNTFRKEIRRRFGSHRVDVRLTNNKAQFEIATNTLHTYTKVSTWVITLDTFELPSINDMNQSYQPRVSQAFYDELVRRHEIRTSNRSKIRESVYFDEAKLRSLDSALKKTTTFMKKLKNIGAGGGPGLIEELEKLNLSKFTEEMAQAISEVRCKLADIPFIVDLAVAVACKYSTFSDLLLSELRKGIPQKKSDKVINPGKLRVDMRLLFELILNGVFAKEGLQVFGNALAYLVQTDKTEHINMGLLAGLSNQIGWEMARVVSNNSKGPISTDQLPLSDSISNEQALAIKKLLLDYHQSMKERAEKTCNEMNAAQKIVLRQEKHRGDATQEDKNTLDTCRQSYDTIKKQLMEMSDSLGITMPTFVEVPSDDEDDVEAVQLLTKALEEGSVTLWEDEEERYFYEKLIDIRRLVPTSLFKESQEMTYVDDQMEKQIEDIDMEDLECEHGEEIIDEQQEERTTTTPEMELFAELNDIEVESSATAIAMRNQMQQYLDELATCVNRDVVDTIALRFVQELNTKINRRRLVRFLFGSTSIRLDVVPFCARLLAILGPVMPDVPAELARLLIDRFREITRGKARDLFLDAKLRIVSFIAELVKFALIGRAEALSCLRQLVYDFRGHSVDLTCSMLESCGKYLYRNTDSHPKMKQLIDVILRKKELNKDMRQKMLIENAYYTVCPSETEAPITPPRPPIYDFVSQLIRNMNDSTLDVNLKLLRRIDWSDSELCDWAIWGFSSPWLIPFGNLCHISSSLYGLSSVRYHEWTSVEVVDNVLEIIRMALEANNDELNQKAIACMAYIGELYNYNVVNTSLIFKVLYQIVSFPEHPTQWADFTRIRMVSQLLRTIGEFFTKGSGKIKMDNFITYWLRYYWIKREQWVMNTGTDQATDDIVRFPPEIEGEIIETLKDMATSINIPKTLDDAEKKVQELEATFKEKIEKMLTGEFEDVLEDDGPHPQQRELHQIMEEDEEERKNEPRFHDEMEDGLDVEEMEDKQEIVNLHATPQKQQPEDLDFCRDLDQLLTESLKMGSTGTANQDGLIVPAQARQKLVRRVGFSDGQNIPRKEDNDKMRVALMTKGKSNKTVLKNIDLHEETLEQRWKANTDKEKEEREQMKKLTLHHTKRMASEEANEDKAFDEFAWRRSKNLVHPGLVKEIIRLMEAKRTQQPFFYDLFWFMIKFFMK</sequence>
<dbReference type="InterPro" id="IPR016024">
    <property type="entry name" value="ARM-type_fold"/>
</dbReference>
<dbReference type="InterPro" id="IPR012337">
    <property type="entry name" value="RNaseH-like_sf"/>
</dbReference>
<dbReference type="Gene3D" id="3.30.420.10">
    <property type="entry name" value="Ribonuclease H-like superfamily/Ribonuclease H"/>
    <property type="match status" value="2"/>
</dbReference>
<dbReference type="InterPro" id="IPR007193">
    <property type="entry name" value="Upf2/Nmd2_C"/>
</dbReference>
<dbReference type="InterPro" id="IPR003890">
    <property type="entry name" value="MIF4G-like_typ-3"/>
</dbReference>
<evidence type="ECO:0000256" key="3">
    <source>
        <dbReference type="ARBA" id="ARBA00022490"/>
    </source>
</evidence>
<dbReference type="Pfam" id="PF04050">
    <property type="entry name" value="Upf2"/>
    <property type="match status" value="1"/>
</dbReference>
<dbReference type="SUPFAM" id="SSF48371">
    <property type="entry name" value="ARM repeat"/>
    <property type="match status" value="3"/>
</dbReference>
<evidence type="ECO:0000256" key="2">
    <source>
        <dbReference type="ARBA" id="ARBA00008372"/>
    </source>
</evidence>
<dbReference type="Pfam" id="PF04857">
    <property type="entry name" value="CAF1"/>
    <property type="match status" value="1"/>
</dbReference>
<dbReference type="GO" id="GO:0000184">
    <property type="term" value="P:nuclear-transcribed mRNA catabolic process, nonsense-mediated decay"/>
    <property type="evidence" value="ECO:0007669"/>
    <property type="project" value="InterPro"/>
</dbReference>
<dbReference type="Pfam" id="PF02854">
    <property type="entry name" value="MIF4G"/>
    <property type="match status" value="2"/>
</dbReference>
<dbReference type="Gene3D" id="1.25.40.180">
    <property type="match status" value="3"/>
</dbReference>
<organism evidence="5 6">
    <name type="scientific">Mesorhabditis belari</name>
    <dbReference type="NCBI Taxonomy" id="2138241"/>
    <lineage>
        <taxon>Eukaryota</taxon>
        <taxon>Metazoa</taxon>
        <taxon>Ecdysozoa</taxon>
        <taxon>Nematoda</taxon>
        <taxon>Chromadorea</taxon>
        <taxon>Rhabditida</taxon>
        <taxon>Rhabditina</taxon>
        <taxon>Rhabditomorpha</taxon>
        <taxon>Rhabditoidea</taxon>
        <taxon>Rhabditidae</taxon>
        <taxon>Mesorhabditinae</taxon>
        <taxon>Mesorhabditis</taxon>
    </lineage>
</organism>
<dbReference type="PANTHER" id="PTHR12839">
    <property type="entry name" value="NONSENSE-MEDIATED MRNA DECAY PROTEIN 2 UP-FRAMESHIFT SUPPRESSOR 2"/>
    <property type="match status" value="1"/>
</dbReference>